<dbReference type="GO" id="GO:0015074">
    <property type="term" value="P:DNA integration"/>
    <property type="evidence" value="ECO:0007669"/>
    <property type="project" value="InterPro"/>
</dbReference>
<accession>A0A367RQV5</accession>
<dbReference type="InterPro" id="IPR010998">
    <property type="entry name" value="Integrase_recombinase_N"/>
</dbReference>
<evidence type="ECO:0000259" key="4">
    <source>
        <dbReference type="PROSITE" id="PS51898"/>
    </source>
</evidence>
<proteinExistence type="inferred from homology"/>
<dbReference type="Gene3D" id="1.10.443.10">
    <property type="entry name" value="Intergrase catalytic core"/>
    <property type="match status" value="1"/>
</dbReference>
<evidence type="ECO:0000313" key="5">
    <source>
        <dbReference type="EMBL" id="RCJ38100.1"/>
    </source>
</evidence>
<name>A0A367RQV5_NOSPU</name>
<keyword evidence="3" id="KW-0233">DNA recombination</keyword>
<dbReference type="InterPro" id="IPR002104">
    <property type="entry name" value="Integrase_catalytic"/>
</dbReference>
<dbReference type="InterPro" id="IPR013762">
    <property type="entry name" value="Integrase-like_cat_sf"/>
</dbReference>
<dbReference type="PANTHER" id="PTHR30349">
    <property type="entry name" value="PHAGE INTEGRASE-RELATED"/>
    <property type="match status" value="1"/>
</dbReference>
<dbReference type="AlphaFoldDB" id="A0A367RQV5"/>
<keyword evidence="2" id="KW-0238">DNA-binding</keyword>
<dbReference type="PROSITE" id="PS51898">
    <property type="entry name" value="TYR_RECOMBINASE"/>
    <property type="match status" value="1"/>
</dbReference>
<evidence type="ECO:0000256" key="2">
    <source>
        <dbReference type="ARBA" id="ARBA00023125"/>
    </source>
</evidence>
<feature type="domain" description="Tyr recombinase" evidence="4">
    <location>
        <begin position="139"/>
        <end position="333"/>
    </location>
</feature>
<dbReference type="EMBL" id="LXQE01000125">
    <property type="protein sequence ID" value="RCJ38100.1"/>
    <property type="molecule type" value="Genomic_DNA"/>
</dbReference>
<protein>
    <recommendedName>
        <fullName evidence="4">Tyr recombinase domain-containing protein</fullName>
    </recommendedName>
</protein>
<gene>
    <name evidence="5" type="ORF">A6769_10125</name>
</gene>
<dbReference type="Pfam" id="PF00589">
    <property type="entry name" value="Phage_integrase"/>
    <property type="match status" value="1"/>
</dbReference>
<comment type="similarity">
    <text evidence="1">Belongs to the 'phage' integrase family.</text>
</comment>
<sequence length="334" mass="37986">MNSSEHTVNILGLAEAIATQIEKDIQAGHFDPILKSYCLVPKTDPSKPKTLLELWDLWVASLSVSERTLAGHYRYTRSMITKANPKLLDITWVSRWALAPRTFRDRLSIIRSCCTWGVTKGYLDTNLYEDIKPPKGDKTEVKPFNAEEVLKILAGFKDRYPHYLPFVYFMFATGCRTSEAIGLTWKSVDFMKNEIIIRDSLPKDPCGNGYTRVRKETKTGNVRYLNMTVELRELLLAMRTTGYIYNGLVFKAPQGGTIDADNFRERYWIPVLDAQGVPYRKPYTTRHTMASTAIEQGTPVTGVAYLLGHTDTTMVMKTYGHMINRPNLPDIPIS</sequence>
<dbReference type="Gene3D" id="1.10.150.130">
    <property type="match status" value="1"/>
</dbReference>
<comment type="caution">
    <text evidence="5">The sequence shown here is derived from an EMBL/GenBank/DDBJ whole genome shotgun (WGS) entry which is preliminary data.</text>
</comment>
<dbReference type="CDD" id="cd01189">
    <property type="entry name" value="INT_ICEBs1_C_like"/>
    <property type="match status" value="1"/>
</dbReference>
<dbReference type="InterPro" id="IPR050090">
    <property type="entry name" value="Tyrosine_recombinase_XerCD"/>
</dbReference>
<dbReference type="GO" id="GO:0003677">
    <property type="term" value="F:DNA binding"/>
    <property type="evidence" value="ECO:0007669"/>
    <property type="project" value="UniProtKB-KW"/>
</dbReference>
<reference evidence="6" key="1">
    <citation type="submission" date="2016-04" db="EMBL/GenBank/DDBJ databases">
        <authorList>
            <person name="Tabuchi Yagui T.R."/>
        </authorList>
    </citation>
    <scope>NUCLEOTIDE SEQUENCE [LARGE SCALE GENOMIC DNA]</scope>
</reference>
<dbReference type="GO" id="GO:0006310">
    <property type="term" value="P:DNA recombination"/>
    <property type="evidence" value="ECO:0007669"/>
    <property type="project" value="UniProtKB-KW"/>
</dbReference>
<evidence type="ECO:0000256" key="1">
    <source>
        <dbReference type="ARBA" id="ARBA00008857"/>
    </source>
</evidence>
<evidence type="ECO:0000256" key="3">
    <source>
        <dbReference type="ARBA" id="ARBA00023172"/>
    </source>
</evidence>
<dbReference type="PANTHER" id="PTHR30349:SF64">
    <property type="entry name" value="PROPHAGE INTEGRASE INTD-RELATED"/>
    <property type="match status" value="1"/>
</dbReference>
<dbReference type="InterPro" id="IPR011010">
    <property type="entry name" value="DNA_brk_join_enz"/>
</dbReference>
<dbReference type="SUPFAM" id="SSF56349">
    <property type="entry name" value="DNA breaking-rejoining enzymes"/>
    <property type="match status" value="1"/>
</dbReference>
<dbReference type="Proteomes" id="UP000252085">
    <property type="component" value="Unassembled WGS sequence"/>
</dbReference>
<evidence type="ECO:0000313" key="6">
    <source>
        <dbReference type="Proteomes" id="UP000252085"/>
    </source>
</evidence>
<organism evidence="5 6">
    <name type="scientific">Nostoc punctiforme NIES-2108</name>
    <dbReference type="NCBI Taxonomy" id="1356359"/>
    <lineage>
        <taxon>Bacteria</taxon>
        <taxon>Bacillati</taxon>
        <taxon>Cyanobacteriota</taxon>
        <taxon>Cyanophyceae</taxon>
        <taxon>Nostocales</taxon>
        <taxon>Nostocaceae</taxon>
        <taxon>Nostoc</taxon>
    </lineage>
</organism>